<keyword evidence="1" id="KW-0812">Transmembrane</keyword>
<dbReference type="Pfam" id="PF13490">
    <property type="entry name" value="zf-HC2"/>
    <property type="match status" value="1"/>
</dbReference>
<dbReference type="RefSeq" id="WP_012499811.1">
    <property type="nucleotide sequence ID" value="NC_011026.1"/>
</dbReference>
<gene>
    <name evidence="3" type="ordered locus">Ctha_1264</name>
</gene>
<dbReference type="KEGG" id="cts:Ctha_1264"/>
<dbReference type="OrthoDB" id="978644at2"/>
<evidence type="ECO:0000313" key="3">
    <source>
        <dbReference type="EMBL" id="ACF13727.1"/>
    </source>
</evidence>
<dbReference type="Gene3D" id="1.10.10.1320">
    <property type="entry name" value="Anti-sigma factor, zinc-finger domain"/>
    <property type="match status" value="1"/>
</dbReference>
<dbReference type="InterPro" id="IPR041916">
    <property type="entry name" value="Anti_sigma_zinc_sf"/>
</dbReference>
<keyword evidence="4" id="KW-1185">Reference proteome</keyword>
<sequence length="325" mass="36020">MECKEALTLISAAVDGELGGAKLKEFEIHLQECEVCRNEYEAEKATKNILKQKLKKVKAPPSLVDAIRRQTMGNVPSNVQEFSGGFREQELVVPHASCFAAPSLAISSNFGARLKHLLFISPEDSKINTFFAFTLALCVLAMLVFTGFVRHQQSAFQDSAFSQREIETSKKSLNQLTGAAFERTLQTDAAPVTDYHSTVRFLTNATNTDAVLPLANGFFPHTVSSFMLGNIPAVEIKYYRKENPESTLSIFAMNAEDIQGSQFLPESIFQKISHDETAFVPSFSETGRKTVVWKWGNTIYSAISNESALDMTNGIFVNPKRIALK</sequence>
<dbReference type="AlphaFoldDB" id="B3QZ34"/>
<evidence type="ECO:0000259" key="2">
    <source>
        <dbReference type="Pfam" id="PF13490"/>
    </source>
</evidence>
<dbReference type="eggNOG" id="COG5662">
    <property type="taxonomic scope" value="Bacteria"/>
</dbReference>
<dbReference type="HOGENOM" id="CLU_854431_0_0_10"/>
<proteinExistence type="predicted"/>
<feature type="domain" description="Putative zinc-finger" evidence="2">
    <location>
        <begin position="3"/>
        <end position="37"/>
    </location>
</feature>
<keyword evidence="1" id="KW-0472">Membrane</keyword>
<dbReference type="Proteomes" id="UP000001208">
    <property type="component" value="Chromosome"/>
</dbReference>
<dbReference type="InterPro" id="IPR027383">
    <property type="entry name" value="Znf_put"/>
</dbReference>
<accession>B3QZ34</accession>
<dbReference type="EMBL" id="CP001100">
    <property type="protein sequence ID" value="ACF13727.1"/>
    <property type="molecule type" value="Genomic_DNA"/>
</dbReference>
<feature type="transmembrane region" description="Helical" evidence="1">
    <location>
        <begin position="130"/>
        <end position="149"/>
    </location>
</feature>
<dbReference type="STRING" id="517418.Ctha_1264"/>
<keyword evidence="1" id="KW-1133">Transmembrane helix</keyword>
<evidence type="ECO:0000256" key="1">
    <source>
        <dbReference type="SAM" id="Phobius"/>
    </source>
</evidence>
<protein>
    <recommendedName>
        <fullName evidence="2">Putative zinc-finger domain-containing protein</fullName>
    </recommendedName>
</protein>
<evidence type="ECO:0000313" key="4">
    <source>
        <dbReference type="Proteomes" id="UP000001208"/>
    </source>
</evidence>
<reference evidence="3 4" key="1">
    <citation type="submission" date="2008-06" db="EMBL/GenBank/DDBJ databases">
        <title>Complete sequence of Chloroherpeton thalassium ATCC 35110.</title>
        <authorList>
            <consortium name="US DOE Joint Genome Institute"/>
            <person name="Lucas S."/>
            <person name="Copeland A."/>
            <person name="Lapidus A."/>
            <person name="Glavina del Rio T."/>
            <person name="Dalin E."/>
            <person name="Tice H."/>
            <person name="Bruce D."/>
            <person name="Goodwin L."/>
            <person name="Pitluck S."/>
            <person name="Schmutz J."/>
            <person name="Larimer F."/>
            <person name="Land M."/>
            <person name="Hauser L."/>
            <person name="Kyrpides N."/>
            <person name="Mikhailova N."/>
            <person name="Liu Z."/>
            <person name="Li T."/>
            <person name="Zhao F."/>
            <person name="Overmann J."/>
            <person name="Bryant D.A."/>
            <person name="Richardson P."/>
        </authorList>
    </citation>
    <scope>NUCLEOTIDE SEQUENCE [LARGE SCALE GENOMIC DNA]</scope>
    <source>
        <strain evidence="4">ATCC 35110 / GB-78</strain>
    </source>
</reference>
<name>B3QZ34_CHLT3</name>
<organism evidence="3 4">
    <name type="scientific">Chloroherpeton thalassium (strain ATCC 35110 / GB-78)</name>
    <dbReference type="NCBI Taxonomy" id="517418"/>
    <lineage>
        <taxon>Bacteria</taxon>
        <taxon>Pseudomonadati</taxon>
        <taxon>Chlorobiota</taxon>
        <taxon>Chlorobiia</taxon>
        <taxon>Chlorobiales</taxon>
        <taxon>Chloroherpetonaceae</taxon>
        <taxon>Chloroherpeton</taxon>
    </lineage>
</organism>